<name>C7R9R5_KANKD</name>
<proteinExistence type="predicted"/>
<keyword evidence="1" id="KW-0812">Transmembrane</keyword>
<keyword evidence="3" id="KW-1185">Reference proteome</keyword>
<dbReference type="STRING" id="523791.Kkor_2525"/>
<evidence type="ECO:0000313" key="2">
    <source>
        <dbReference type="EMBL" id="ACV27934.1"/>
    </source>
</evidence>
<dbReference type="EMBL" id="CP001707">
    <property type="protein sequence ID" value="ACV27934.1"/>
    <property type="molecule type" value="Genomic_DNA"/>
</dbReference>
<dbReference type="InParanoid" id="C7R9R5"/>
<reference evidence="2 3" key="1">
    <citation type="journal article" date="2009" name="Stand. Genomic Sci.">
        <title>Complete genome sequence of Kangiella koreensis type strain (SW-125).</title>
        <authorList>
            <person name="Han C."/>
            <person name="Sikorski J."/>
            <person name="Lapidus A."/>
            <person name="Nolan M."/>
            <person name="Glavina Del Rio T."/>
            <person name="Tice H."/>
            <person name="Cheng J.F."/>
            <person name="Lucas S."/>
            <person name="Chen F."/>
            <person name="Copeland A."/>
            <person name="Ivanova N."/>
            <person name="Mavromatis K."/>
            <person name="Ovchinnikova G."/>
            <person name="Pati A."/>
            <person name="Bruce D."/>
            <person name="Goodwin L."/>
            <person name="Pitluck S."/>
            <person name="Chen A."/>
            <person name="Palaniappan K."/>
            <person name="Land M."/>
            <person name="Hauser L."/>
            <person name="Chang Y.J."/>
            <person name="Jeffries C.D."/>
            <person name="Chain P."/>
            <person name="Saunders E."/>
            <person name="Brettin T."/>
            <person name="Goker M."/>
            <person name="Tindall B.J."/>
            <person name="Bristow J."/>
            <person name="Eisen J.A."/>
            <person name="Markowitz V."/>
            <person name="Hugenholtz P."/>
            <person name="Kyrpides N.C."/>
            <person name="Klenk H.P."/>
            <person name="Detter J.C."/>
        </authorList>
    </citation>
    <scope>NUCLEOTIDE SEQUENCE [LARGE SCALE GENOMIC DNA]</scope>
    <source>
        <strain evidence="3">DSM 16069 / KCTC 12182 / SW-125</strain>
    </source>
</reference>
<gene>
    <name evidence="2" type="ordered locus">Kkor_2525</name>
</gene>
<organism evidence="2 3">
    <name type="scientific">Kangiella koreensis (strain DSM 16069 / JCM 12317 / KCTC 12182 / SW-125)</name>
    <dbReference type="NCBI Taxonomy" id="523791"/>
    <lineage>
        <taxon>Bacteria</taxon>
        <taxon>Pseudomonadati</taxon>
        <taxon>Pseudomonadota</taxon>
        <taxon>Gammaproteobacteria</taxon>
        <taxon>Kangiellales</taxon>
        <taxon>Kangiellaceae</taxon>
        <taxon>Kangiella</taxon>
    </lineage>
</organism>
<evidence type="ECO:0000313" key="3">
    <source>
        <dbReference type="Proteomes" id="UP000001231"/>
    </source>
</evidence>
<protein>
    <submittedName>
        <fullName evidence="2">Uncharacterized protein</fullName>
    </submittedName>
</protein>
<feature type="transmembrane region" description="Helical" evidence="1">
    <location>
        <begin position="13"/>
        <end position="32"/>
    </location>
</feature>
<evidence type="ECO:0000256" key="1">
    <source>
        <dbReference type="SAM" id="Phobius"/>
    </source>
</evidence>
<keyword evidence="1" id="KW-1133">Transmembrane helix</keyword>
<keyword evidence="1" id="KW-0472">Membrane</keyword>
<dbReference type="KEGG" id="kko:Kkor_2525"/>
<dbReference type="HOGENOM" id="CLU_107971_0_0_6"/>
<dbReference type="Proteomes" id="UP000001231">
    <property type="component" value="Chromosome"/>
</dbReference>
<dbReference type="eggNOG" id="ENOG5031FQP">
    <property type="taxonomic scope" value="Bacteria"/>
</dbReference>
<dbReference type="RefSeq" id="WP_015781539.1">
    <property type="nucleotide sequence ID" value="NC_013166.1"/>
</dbReference>
<dbReference type="AlphaFoldDB" id="C7R9R5"/>
<accession>C7R9R5</accession>
<sequence>MGHPAQPTPAHGFSMYQLILVLLAVVIGWKLLNYSGVVSYGPGVMAPDEPIQEAIDPAVNFEFENFTITKVASFSLTAKVLSREDYHFDRGADLSPVDLALGWGKMSDESILEQINISQSGRFYRWRVESFPIPRREIETQSANMHLIPANDYVAYAIDNVRKGDIIELSGSLVNARSKEDGWYWPTSQTRNDTGNGACELIWVESFRVVTY</sequence>